<sequence length="248" mass="28088">MEENVANPLILGRPFLATSRALIDMESGELMLRIHDECLVLQVYKAMHQSPCASISCMKVEEVDQVNTSPLDKKPKKKSKEDKGKSIDYGEFQQLQKTFNVPYPPEIMKNNDRASSKMSATTTLSHNKNNLSVKLSDDKQALDGRQPIQYILFLGLGFIVEEIEKRNCREVLFCYLQEKNNKTQPPTTPSMSTPRPLPYLGVAWMWPPPPTRNPPTSHLTTPRRGPTVATSKHPHDPLSRHTHTHIHA</sequence>
<dbReference type="Proteomes" id="UP001341840">
    <property type="component" value="Unassembled WGS sequence"/>
</dbReference>
<accession>A0ABU6TXW5</accession>
<feature type="region of interest" description="Disordered" evidence="1">
    <location>
        <begin position="66"/>
        <end position="87"/>
    </location>
</feature>
<gene>
    <name evidence="3" type="ORF">PIB30_097653</name>
</gene>
<evidence type="ECO:0000313" key="4">
    <source>
        <dbReference type="Proteomes" id="UP001341840"/>
    </source>
</evidence>
<dbReference type="InterPro" id="IPR001079">
    <property type="entry name" value="Galectin_CRD"/>
</dbReference>
<protein>
    <recommendedName>
        <fullName evidence="2">Galectin domain-containing protein</fullName>
    </recommendedName>
</protein>
<organism evidence="3 4">
    <name type="scientific">Stylosanthes scabra</name>
    <dbReference type="NCBI Taxonomy" id="79078"/>
    <lineage>
        <taxon>Eukaryota</taxon>
        <taxon>Viridiplantae</taxon>
        <taxon>Streptophyta</taxon>
        <taxon>Embryophyta</taxon>
        <taxon>Tracheophyta</taxon>
        <taxon>Spermatophyta</taxon>
        <taxon>Magnoliopsida</taxon>
        <taxon>eudicotyledons</taxon>
        <taxon>Gunneridae</taxon>
        <taxon>Pentapetalae</taxon>
        <taxon>rosids</taxon>
        <taxon>fabids</taxon>
        <taxon>Fabales</taxon>
        <taxon>Fabaceae</taxon>
        <taxon>Papilionoideae</taxon>
        <taxon>50 kb inversion clade</taxon>
        <taxon>dalbergioids sensu lato</taxon>
        <taxon>Dalbergieae</taxon>
        <taxon>Pterocarpus clade</taxon>
        <taxon>Stylosanthes</taxon>
    </lineage>
</organism>
<dbReference type="EMBL" id="JASCZI010093041">
    <property type="protein sequence ID" value="MED6153035.1"/>
    <property type="molecule type" value="Genomic_DNA"/>
</dbReference>
<proteinExistence type="predicted"/>
<name>A0ABU6TXW5_9FABA</name>
<dbReference type="PANTHER" id="PTHR33067:SF35">
    <property type="entry name" value="ASPARTIC PEPTIDASE DDI1-TYPE DOMAIN-CONTAINING PROTEIN"/>
    <property type="match status" value="1"/>
</dbReference>
<evidence type="ECO:0000256" key="1">
    <source>
        <dbReference type="SAM" id="MobiDB-lite"/>
    </source>
</evidence>
<reference evidence="3 4" key="1">
    <citation type="journal article" date="2023" name="Plants (Basel)">
        <title>Bridging the Gap: Combining Genomics and Transcriptomics Approaches to Understand Stylosanthes scabra, an Orphan Legume from the Brazilian Caatinga.</title>
        <authorList>
            <person name="Ferreira-Neto J.R.C."/>
            <person name="da Silva M.D."/>
            <person name="Binneck E."/>
            <person name="de Melo N.F."/>
            <person name="da Silva R.H."/>
            <person name="de Melo A.L.T.M."/>
            <person name="Pandolfi V."/>
            <person name="Bustamante F.O."/>
            <person name="Brasileiro-Vidal A.C."/>
            <person name="Benko-Iseppon A.M."/>
        </authorList>
    </citation>
    <scope>NUCLEOTIDE SEQUENCE [LARGE SCALE GENOMIC DNA]</scope>
    <source>
        <tissue evidence="3">Leaves</tissue>
    </source>
</reference>
<comment type="caution">
    <text evidence="3">The sequence shown here is derived from an EMBL/GenBank/DDBJ whole genome shotgun (WGS) entry which is preliminary data.</text>
</comment>
<dbReference type="PANTHER" id="PTHR33067">
    <property type="entry name" value="RNA-DIRECTED DNA POLYMERASE-RELATED"/>
    <property type="match status" value="1"/>
</dbReference>
<dbReference type="PROSITE" id="PS51304">
    <property type="entry name" value="GALECTIN"/>
    <property type="match status" value="1"/>
</dbReference>
<feature type="region of interest" description="Disordered" evidence="1">
    <location>
        <begin position="208"/>
        <end position="248"/>
    </location>
</feature>
<keyword evidence="4" id="KW-1185">Reference proteome</keyword>
<evidence type="ECO:0000259" key="2">
    <source>
        <dbReference type="PROSITE" id="PS51304"/>
    </source>
</evidence>
<feature type="domain" description="Galectin" evidence="2">
    <location>
        <begin position="1"/>
        <end position="69"/>
    </location>
</feature>
<evidence type="ECO:0000313" key="3">
    <source>
        <dbReference type="EMBL" id="MED6153035.1"/>
    </source>
</evidence>